<evidence type="ECO:0000313" key="2">
    <source>
        <dbReference type="EMBL" id="SCA55783.1"/>
    </source>
</evidence>
<gene>
    <name evidence="2" type="ORF">MTBPR1_120089</name>
</gene>
<keyword evidence="1" id="KW-0472">Membrane</keyword>
<evidence type="ECO:0000256" key="1">
    <source>
        <dbReference type="SAM" id="Phobius"/>
    </source>
</evidence>
<feature type="transmembrane region" description="Helical" evidence="1">
    <location>
        <begin position="64"/>
        <end position="81"/>
    </location>
</feature>
<dbReference type="EMBL" id="FLYE01000004">
    <property type="protein sequence ID" value="SCA55783.1"/>
    <property type="molecule type" value="Genomic_DNA"/>
</dbReference>
<protein>
    <submittedName>
        <fullName evidence="2">Peptidoglycan-associated lipoprotein</fullName>
    </submittedName>
</protein>
<feature type="transmembrane region" description="Helical" evidence="1">
    <location>
        <begin position="40"/>
        <end position="58"/>
    </location>
</feature>
<dbReference type="OrthoDB" id="9815569at2"/>
<dbReference type="RefSeq" id="WP_069186486.1">
    <property type="nucleotide sequence ID" value="NZ_FLYE01000004.1"/>
</dbReference>
<keyword evidence="1" id="KW-1133">Transmembrane helix</keyword>
<accession>A0A1C3RER2</accession>
<dbReference type="Proteomes" id="UP000231658">
    <property type="component" value="Unassembled WGS sequence"/>
</dbReference>
<evidence type="ECO:0000313" key="3">
    <source>
        <dbReference type="Proteomes" id="UP000231658"/>
    </source>
</evidence>
<proteinExistence type="predicted"/>
<organism evidence="2 3">
    <name type="scientific">Candidatus Terasakiella magnetica</name>
    <dbReference type="NCBI Taxonomy" id="1867952"/>
    <lineage>
        <taxon>Bacteria</taxon>
        <taxon>Pseudomonadati</taxon>
        <taxon>Pseudomonadota</taxon>
        <taxon>Alphaproteobacteria</taxon>
        <taxon>Rhodospirillales</taxon>
        <taxon>Terasakiellaceae</taxon>
        <taxon>Terasakiella</taxon>
    </lineage>
</organism>
<keyword evidence="1" id="KW-0812">Transmembrane</keyword>
<keyword evidence="2" id="KW-0449">Lipoprotein</keyword>
<feature type="transmembrane region" description="Helical" evidence="1">
    <location>
        <begin position="183"/>
        <end position="208"/>
    </location>
</feature>
<name>A0A1C3RER2_9PROT</name>
<feature type="transmembrane region" description="Helical" evidence="1">
    <location>
        <begin position="146"/>
        <end position="163"/>
    </location>
</feature>
<keyword evidence="3" id="KW-1185">Reference proteome</keyword>
<dbReference type="InterPro" id="IPR014470">
    <property type="entry name" value="UCP01500"/>
</dbReference>
<sequence>MTEQKEEIPKFTPAELGALAHLYRGEVYRSTTWRTRLDNTTNWAVVTTGIAFSITFSGVNSSPLPLVLVGLLVIVFLLFEARRYRYFNVWRARARHIETELYAPMLLGDDYERNGDWHKILANDYVNPKHHISLLRATGRRLRRSYAWLLAIQAIAYYGKLAIHPAPMTTIAELFERASIGPIAGEFVIFLHAMFHVTWVTVAIGTLYHDKVSRLQRRYKGVGMG</sequence>
<dbReference type="Pfam" id="PF10028">
    <property type="entry name" value="DUF2270"/>
    <property type="match status" value="1"/>
</dbReference>
<reference evidence="2 3" key="1">
    <citation type="submission" date="2016-07" db="EMBL/GenBank/DDBJ databases">
        <authorList>
            <person name="Lefevre C.T."/>
        </authorList>
    </citation>
    <scope>NUCLEOTIDE SEQUENCE [LARGE SCALE GENOMIC DNA]</scope>
    <source>
        <strain evidence="2">PR1</strain>
    </source>
</reference>
<dbReference type="PIRSF" id="PIRSF015000">
    <property type="entry name" value="UCP01500"/>
    <property type="match status" value="1"/>
</dbReference>
<dbReference type="AlphaFoldDB" id="A0A1C3RER2"/>